<proteinExistence type="predicted"/>
<evidence type="ECO:0000313" key="2">
    <source>
        <dbReference type="EMBL" id="MBD3869401.1"/>
    </source>
</evidence>
<protein>
    <submittedName>
        <fullName evidence="2">VWA domain-containing protein</fullName>
    </submittedName>
</protein>
<organism evidence="2 3">
    <name type="scientific">Candidatus Polarisedimenticola svalbardensis</name>
    <dbReference type="NCBI Taxonomy" id="2886004"/>
    <lineage>
        <taxon>Bacteria</taxon>
        <taxon>Pseudomonadati</taxon>
        <taxon>Acidobacteriota</taxon>
        <taxon>Candidatus Polarisedimenticolia</taxon>
        <taxon>Candidatus Polarisedimenticolales</taxon>
        <taxon>Candidatus Polarisedimenticolaceae</taxon>
        <taxon>Candidatus Polarisedimenticola</taxon>
    </lineage>
</organism>
<accession>A0A8J6YA43</accession>
<dbReference type="NCBIfam" id="TIGR03436">
    <property type="entry name" value="acidobact_VWFA"/>
    <property type="match status" value="1"/>
</dbReference>
<dbReference type="AlphaFoldDB" id="A0A8J6YA43"/>
<gene>
    <name evidence="2" type="ORF">IFK94_14870</name>
</gene>
<reference evidence="2 3" key="1">
    <citation type="submission" date="2020-08" db="EMBL/GenBank/DDBJ databases">
        <title>Acidobacteriota in marine sediments use diverse sulfur dissimilation pathways.</title>
        <authorList>
            <person name="Wasmund K."/>
        </authorList>
    </citation>
    <scope>NUCLEOTIDE SEQUENCE [LARGE SCALE GENOMIC DNA]</scope>
    <source>
        <strain evidence="2">MAG AM4</strain>
    </source>
</reference>
<feature type="chain" id="PRO_5035265891" evidence="1">
    <location>
        <begin position="28"/>
        <end position="585"/>
    </location>
</feature>
<dbReference type="InterPro" id="IPR017802">
    <property type="entry name" value="VWFA-rel_acidobac-type"/>
</dbReference>
<evidence type="ECO:0000313" key="3">
    <source>
        <dbReference type="Proteomes" id="UP000648239"/>
    </source>
</evidence>
<evidence type="ECO:0000256" key="1">
    <source>
        <dbReference type="SAM" id="SignalP"/>
    </source>
</evidence>
<dbReference type="Proteomes" id="UP000648239">
    <property type="component" value="Unassembled WGS sequence"/>
</dbReference>
<dbReference type="EMBL" id="JACXWD010000083">
    <property type="protein sequence ID" value="MBD3869401.1"/>
    <property type="molecule type" value="Genomic_DNA"/>
</dbReference>
<name>A0A8J6YA43_9BACT</name>
<feature type="signal peptide" evidence="1">
    <location>
        <begin position="1"/>
        <end position="27"/>
    </location>
</feature>
<sequence>MLRSSNMILMAGLCLAAVALCLTPAAAQEPPAESPKPTDLKEKVWVRLVQMQIVATDRHGNPIPDLTVEEMEVKDRGKKMKVAFLKPFIKPDQQEEDLPDVRLFVEAPDAWEPAVTSKKGEPRHTILFVDVENDPVTRRPDADRDTARFIYERLEQGTLVAVFSYNGEIHQECSFTANREAIGEAIHAAYSRTPRPHLELKVRIRQLISEFKDCVNDASGAFVASGDERCLRDTATAYADENRPAAKDYLRALESVVRYAGGLEGEISVLSVSHGVSVDPTMEIADAMRAMLGNTDQVSQMILYLGFGEGARREMDSLLELAVKNGVALTFVDRSLAPSGDFGASLGTPYQPGVRPIQTAFQAAQNDLKEIAATTGGSFIDTPDVFEGLSEAQDKERGTYTLGYYISEYRSPKKLSRVSVNTKRKGVKIGHRRGYYKKPVFDDIVGEIRLGKGTLRSASGDPLPDGAAHVPFALLVDPRNIGYEPTEPPGAMTSQFTVHVRLMTEKGRVLADLFHFLNHGYSLKVWNGADTGSVKITGWVEIPPGSYRLTALFTNLKNGRRGELSGAIEVRPQPAAAAEPVEEQP</sequence>
<comment type="caution">
    <text evidence="2">The sequence shown here is derived from an EMBL/GenBank/DDBJ whole genome shotgun (WGS) entry which is preliminary data.</text>
</comment>
<keyword evidence="1" id="KW-0732">Signal</keyword>